<dbReference type="PANTHER" id="PTHR30026:SF20">
    <property type="entry name" value="OUTER MEMBRANE PROTEIN TOLC"/>
    <property type="match status" value="1"/>
</dbReference>
<dbReference type="InterPro" id="IPR051906">
    <property type="entry name" value="TolC-like"/>
</dbReference>
<dbReference type="AlphaFoldDB" id="I3C0X8"/>
<dbReference type="GO" id="GO:0009279">
    <property type="term" value="C:cell outer membrane"/>
    <property type="evidence" value="ECO:0007669"/>
    <property type="project" value="UniProtKB-SubCell"/>
</dbReference>
<dbReference type="RefSeq" id="WP_008616050.1">
    <property type="nucleotide sequence ID" value="NZ_JH651380.1"/>
</dbReference>
<dbReference type="HOGENOM" id="CLU_012817_15_0_10"/>
<name>I3C0X8_9FLAO</name>
<evidence type="ECO:0000313" key="6">
    <source>
        <dbReference type="EMBL" id="EIJ37271.1"/>
    </source>
</evidence>
<comment type="subcellular location">
    <subcellularLocation>
        <location evidence="1">Cell outer membrane</location>
    </subcellularLocation>
</comment>
<dbReference type="PANTHER" id="PTHR30026">
    <property type="entry name" value="OUTER MEMBRANE PROTEIN TOLC"/>
    <property type="match status" value="1"/>
</dbReference>
<dbReference type="SUPFAM" id="SSF56954">
    <property type="entry name" value="Outer membrane efflux proteins (OEP)"/>
    <property type="match status" value="1"/>
</dbReference>
<dbReference type="Gene3D" id="1.20.1600.10">
    <property type="entry name" value="Outer membrane efflux proteins (OEP)"/>
    <property type="match status" value="1"/>
</dbReference>
<sequence>MIHIKYIITIGLLVITSVSYAQSLNDYIEVALKNNPEIQSFELKHQIAEEKTNESVTLANTEFGAGYFVSEPETRTGPQRFKLSVKQMLPWFGTITARENYSSSLADASYTEITIAKRKLMLTVTESYYKLYALQAKQEVLKEQIDLLKHYEQIALTGVEVGKTSAVKVLQLQIRENELDEKRRVFEQEYLGELVAFNLLLNQDKENNVAVISALEIPTQTEEIEIDNLQLHPELLKYDALYNSVTQAELLNQKSNGPNLGIGLDYINVSERTDMDVLDNGKDIFMPMVSISVPIFNKSIRSKTLQNKLQQEEIEMQKALKINQLTTYLEIASKNRTNARISYETQQKNMEQAVNAEEILIKNYETETINFNDLLDILELQLNIQLNEIEAIKNYYLQSALINYITNN</sequence>
<evidence type="ECO:0000256" key="3">
    <source>
        <dbReference type="ARBA" id="ARBA00022692"/>
    </source>
</evidence>
<dbReference type="GO" id="GO:1990281">
    <property type="term" value="C:efflux pump complex"/>
    <property type="evidence" value="ECO:0007669"/>
    <property type="project" value="TreeGrafter"/>
</dbReference>
<keyword evidence="3" id="KW-0812">Transmembrane</keyword>
<dbReference type="STRING" id="926559.JoomaDRAFT_0211"/>
<dbReference type="GO" id="GO:0015562">
    <property type="term" value="F:efflux transmembrane transporter activity"/>
    <property type="evidence" value="ECO:0007669"/>
    <property type="project" value="InterPro"/>
</dbReference>
<evidence type="ECO:0000256" key="4">
    <source>
        <dbReference type="ARBA" id="ARBA00023136"/>
    </source>
</evidence>
<evidence type="ECO:0000313" key="7">
    <source>
        <dbReference type="Proteomes" id="UP000004690"/>
    </source>
</evidence>
<dbReference type="eggNOG" id="COG1538">
    <property type="taxonomic scope" value="Bacteria"/>
</dbReference>
<dbReference type="Proteomes" id="UP000004690">
    <property type="component" value="Unassembled WGS sequence"/>
</dbReference>
<evidence type="ECO:0000256" key="1">
    <source>
        <dbReference type="ARBA" id="ARBA00004442"/>
    </source>
</evidence>
<evidence type="ECO:0000256" key="5">
    <source>
        <dbReference type="ARBA" id="ARBA00023237"/>
    </source>
</evidence>
<protein>
    <submittedName>
        <fullName evidence="6">Outer membrane protein</fullName>
    </submittedName>
</protein>
<keyword evidence="4" id="KW-0472">Membrane</keyword>
<keyword evidence="2" id="KW-1134">Transmembrane beta strand</keyword>
<proteinExistence type="predicted"/>
<accession>I3C0X8</accession>
<dbReference type="EMBL" id="JH651380">
    <property type="protein sequence ID" value="EIJ37271.1"/>
    <property type="molecule type" value="Genomic_DNA"/>
</dbReference>
<evidence type="ECO:0000256" key="2">
    <source>
        <dbReference type="ARBA" id="ARBA00022452"/>
    </source>
</evidence>
<organism evidence="6 7">
    <name type="scientific">Galbibacter orientalis DSM 19592</name>
    <dbReference type="NCBI Taxonomy" id="926559"/>
    <lineage>
        <taxon>Bacteria</taxon>
        <taxon>Pseudomonadati</taxon>
        <taxon>Bacteroidota</taxon>
        <taxon>Flavobacteriia</taxon>
        <taxon>Flavobacteriales</taxon>
        <taxon>Flavobacteriaceae</taxon>
        <taxon>Galbibacter</taxon>
    </lineage>
</organism>
<dbReference type="GO" id="GO:0015288">
    <property type="term" value="F:porin activity"/>
    <property type="evidence" value="ECO:0007669"/>
    <property type="project" value="TreeGrafter"/>
</dbReference>
<gene>
    <name evidence="6" type="ORF">JoomaDRAFT_0211</name>
</gene>
<keyword evidence="5" id="KW-0998">Cell outer membrane</keyword>
<keyword evidence="7" id="KW-1185">Reference proteome</keyword>
<dbReference type="OrthoDB" id="1680428at2"/>
<reference evidence="6 7" key="1">
    <citation type="submission" date="2012-02" db="EMBL/GenBank/DDBJ databases">
        <title>Improved High-Quality Draft genome of Joostella marina DSM 19592.</title>
        <authorList>
            <consortium name="US DOE Joint Genome Institute (JGI-PGF)"/>
            <person name="Lucas S."/>
            <person name="Copeland A."/>
            <person name="Lapidus A."/>
            <person name="Bruce D."/>
            <person name="Goodwin L."/>
            <person name="Pitluck S."/>
            <person name="Peters L."/>
            <person name="Chertkov O."/>
            <person name="Ovchinnikova G."/>
            <person name="Kyrpides N."/>
            <person name="Mavromatis K."/>
            <person name="Detter J.C."/>
            <person name="Han C."/>
            <person name="Land M."/>
            <person name="Hauser L."/>
            <person name="Markowitz V."/>
            <person name="Cheng J.-F."/>
            <person name="Hugenholtz P."/>
            <person name="Woyke T."/>
            <person name="Wu D."/>
            <person name="Tindall B."/>
            <person name="Brambilla E."/>
            <person name="Klenk H.-P."/>
            <person name="Eisen J.A."/>
        </authorList>
    </citation>
    <scope>NUCLEOTIDE SEQUENCE [LARGE SCALE GENOMIC DNA]</scope>
    <source>
        <strain evidence="6 7">DSM 19592</strain>
    </source>
</reference>